<evidence type="ECO:0000313" key="4">
    <source>
        <dbReference type="Proteomes" id="UP000694845"/>
    </source>
</evidence>
<evidence type="ECO:0000256" key="3">
    <source>
        <dbReference type="SAM" id="SignalP"/>
    </source>
</evidence>
<protein>
    <submittedName>
        <fullName evidence="5">Uncharacterized protein LOC110979048</fullName>
    </submittedName>
</protein>
<keyword evidence="2" id="KW-0472">Membrane</keyword>
<proteinExistence type="predicted"/>
<dbReference type="Proteomes" id="UP000694845">
    <property type="component" value="Unplaced"/>
</dbReference>
<feature type="signal peptide" evidence="3">
    <location>
        <begin position="1"/>
        <end position="20"/>
    </location>
</feature>
<dbReference type="AlphaFoldDB" id="A0A8B7YCV3"/>
<feature type="compositionally biased region" description="Low complexity" evidence="1">
    <location>
        <begin position="296"/>
        <end position="306"/>
    </location>
</feature>
<feature type="region of interest" description="Disordered" evidence="1">
    <location>
        <begin position="32"/>
        <end position="57"/>
    </location>
</feature>
<organism evidence="4 5">
    <name type="scientific">Acanthaster planci</name>
    <name type="common">Crown-of-thorns starfish</name>
    <dbReference type="NCBI Taxonomy" id="133434"/>
    <lineage>
        <taxon>Eukaryota</taxon>
        <taxon>Metazoa</taxon>
        <taxon>Echinodermata</taxon>
        <taxon>Eleutherozoa</taxon>
        <taxon>Asterozoa</taxon>
        <taxon>Asteroidea</taxon>
        <taxon>Valvatacea</taxon>
        <taxon>Valvatida</taxon>
        <taxon>Acanthasteridae</taxon>
        <taxon>Acanthaster</taxon>
    </lineage>
</organism>
<reference evidence="5" key="1">
    <citation type="submission" date="2025-08" db="UniProtKB">
        <authorList>
            <consortium name="RefSeq"/>
        </authorList>
    </citation>
    <scope>IDENTIFICATION</scope>
</reference>
<feature type="chain" id="PRO_5034254807" evidence="3">
    <location>
        <begin position="21"/>
        <end position="452"/>
    </location>
</feature>
<feature type="compositionally biased region" description="Low complexity" evidence="1">
    <location>
        <begin position="315"/>
        <end position="333"/>
    </location>
</feature>
<feature type="compositionally biased region" description="Low complexity" evidence="1">
    <location>
        <begin position="396"/>
        <end position="406"/>
    </location>
</feature>
<feature type="region of interest" description="Disordered" evidence="1">
    <location>
        <begin position="257"/>
        <end position="333"/>
    </location>
</feature>
<keyword evidence="4" id="KW-1185">Reference proteome</keyword>
<feature type="transmembrane region" description="Helical" evidence="2">
    <location>
        <begin position="341"/>
        <end position="364"/>
    </location>
</feature>
<gene>
    <name evidence="5" type="primary">LOC110979048</name>
</gene>
<evidence type="ECO:0000256" key="2">
    <source>
        <dbReference type="SAM" id="Phobius"/>
    </source>
</evidence>
<dbReference type="GeneID" id="110979048"/>
<feature type="region of interest" description="Disordered" evidence="1">
    <location>
        <begin position="388"/>
        <end position="452"/>
    </location>
</feature>
<keyword evidence="2" id="KW-1133">Transmembrane helix</keyword>
<evidence type="ECO:0000313" key="5">
    <source>
        <dbReference type="RefSeq" id="XP_022090215.1"/>
    </source>
</evidence>
<name>A0A8B7YCV3_ACAPL</name>
<feature type="compositionally biased region" description="Basic and acidic residues" evidence="1">
    <location>
        <begin position="40"/>
        <end position="49"/>
    </location>
</feature>
<feature type="compositionally biased region" description="Basic and acidic residues" evidence="1">
    <location>
        <begin position="429"/>
        <end position="443"/>
    </location>
</feature>
<keyword evidence="2" id="KW-0812">Transmembrane</keyword>
<evidence type="ECO:0000256" key="1">
    <source>
        <dbReference type="SAM" id="MobiDB-lite"/>
    </source>
</evidence>
<keyword evidence="3" id="KW-0732">Signal</keyword>
<dbReference type="OrthoDB" id="9990004at2759"/>
<dbReference type="KEGG" id="aplc:110979048"/>
<accession>A0A8B7YCV3</accession>
<dbReference type="RefSeq" id="XP_022090215.1">
    <property type="nucleotide sequence ID" value="XM_022234523.1"/>
</dbReference>
<sequence>MVKVSLVVMSVLALQPFIVTIVEDVSLFSFTSPTTPTEEEGNKDQDEGFTRPTNPLPVNLEKTDNPHVDSADTKVPEMDPGLIPLSTDNLNQTADKISGREKRAPKFKPGPNGDLCILSDTSADSTYEFTDPSTDRHCQCDLCENGKIVKRDCTCNQDPQDNRQTECELVRPGQIMQARNKCKLAYNCTVCNYPWIVDEHEKCKPAGPDTTCTCGPDGYLVTRNDCRPVPRCSKDHEPISGGGEHGTEMRCSPCKEGYHQPESNTTNKCRRIDPEERGTATLDAPKSSTTSEDSTAGKSPPKSTSKATKKKTRTTEGGATTLAPTTDETTSPTGSPPIICLTWNIVVPVIVACFVIGLLVGACIHKYLCKQSTSVHRDLPREAETLPLNEVKIDDGNNADSGNDSGILSGDKGTDDDGEITSTLLTDMSADKDQGSSVRKRDGTQNPRNGGD</sequence>